<keyword evidence="7" id="KW-1185">Reference proteome</keyword>
<dbReference type="STRING" id="857293.CAAU_1849"/>
<accession>I7LJT8</accession>
<keyword evidence="2" id="KW-0547">Nucleotide-binding</keyword>
<keyword evidence="4" id="KW-0067">ATP-binding</keyword>
<name>I7LJT8_9CLOT</name>
<evidence type="ECO:0000256" key="4">
    <source>
        <dbReference type="ARBA" id="ARBA00022840"/>
    </source>
</evidence>
<dbReference type="PANTHER" id="PTHR43527:SF1">
    <property type="entry name" value="L-THREONINE KINASE"/>
    <property type="match status" value="1"/>
</dbReference>
<evidence type="ECO:0000259" key="5">
    <source>
        <dbReference type="Pfam" id="PF00288"/>
    </source>
</evidence>
<reference evidence="6 7" key="1">
    <citation type="journal article" date="2011" name="J. Bacteriol.">
        <title>Draft genome sequence of Caloramator australicus strain RC3T, a thermoanaerobe from the Great Artesian Basin of Australia.</title>
        <authorList>
            <person name="Ogg C.D."/>
            <person name="Patel B.K.C."/>
        </authorList>
    </citation>
    <scope>NUCLEOTIDE SEQUENCE [LARGE SCALE GENOMIC DNA]</scope>
    <source>
        <strain evidence="6 7">RC3</strain>
    </source>
</reference>
<dbReference type="GO" id="GO:0016301">
    <property type="term" value="F:kinase activity"/>
    <property type="evidence" value="ECO:0007669"/>
    <property type="project" value="UniProtKB-KW"/>
</dbReference>
<dbReference type="InterPro" id="IPR006204">
    <property type="entry name" value="GHMP_kinase_N_dom"/>
</dbReference>
<evidence type="ECO:0000313" key="7">
    <source>
        <dbReference type="Proteomes" id="UP000007652"/>
    </source>
</evidence>
<keyword evidence="1" id="KW-0808">Transferase</keyword>
<evidence type="ECO:0000256" key="2">
    <source>
        <dbReference type="ARBA" id="ARBA00022741"/>
    </source>
</evidence>
<dbReference type="PIRSF" id="PIRSF033887">
    <property type="entry name" value="PduX"/>
    <property type="match status" value="1"/>
</dbReference>
<dbReference type="PANTHER" id="PTHR43527">
    <property type="entry name" value="4-DIPHOSPHOCYTIDYL-2-C-METHYL-D-ERYTHRITOL KINASE, CHLOROPLASTIC"/>
    <property type="match status" value="1"/>
</dbReference>
<dbReference type="Proteomes" id="UP000007652">
    <property type="component" value="Unassembled WGS sequence"/>
</dbReference>
<dbReference type="Gene3D" id="3.30.230.10">
    <property type="match status" value="1"/>
</dbReference>
<sequence>MKFKYPGSIGEILQGRVKDKDILVSFPVNLFTYVELIDDLFDDGNYKAKNFSKNLLISWDIEEEVYFKINSTIPKGKGFASSTADLCALYHCLLKKFNKEYNQEELIRETIKIEPTDSIIFNKACAFDYKNGEYYEELGEYFEFYVWAFEGEKEIDTVEFNKNVKISLANVSDLFDELKVAIKNKDIRTLAQISTESIIRNQQRLPYQILDDCLWLSRKKGALGLIGAHSGNMLGIVFEKPVYLDVNFKGYKSYLLKTLKKAF</sequence>
<evidence type="ECO:0000256" key="1">
    <source>
        <dbReference type="ARBA" id="ARBA00022679"/>
    </source>
</evidence>
<dbReference type="eggNOG" id="COG4542">
    <property type="taxonomic scope" value="Bacteria"/>
</dbReference>
<evidence type="ECO:0000313" key="6">
    <source>
        <dbReference type="EMBL" id="CCJ33933.1"/>
    </source>
</evidence>
<feature type="domain" description="GHMP kinase N-terminal" evidence="5">
    <location>
        <begin position="60"/>
        <end position="114"/>
    </location>
</feature>
<dbReference type="EMBL" id="CAKP01000096">
    <property type="protein sequence ID" value="CCJ33933.1"/>
    <property type="molecule type" value="Genomic_DNA"/>
</dbReference>
<dbReference type="AlphaFoldDB" id="I7LJT8"/>
<dbReference type="InterPro" id="IPR012363">
    <property type="entry name" value="PduX"/>
</dbReference>
<dbReference type="Pfam" id="PF00288">
    <property type="entry name" value="GHMP_kinases_N"/>
    <property type="match status" value="1"/>
</dbReference>
<dbReference type="RefSeq" id="WP_008909191.1">
    <property type="nucleotide sequence ID" value="NZ_CAKP01000096.1"/>
</dbReference>
<proteinExistence type="predicted"/>
<dbReference type="SUPFAM" id="SSF54211">
    <property type="entry name" value="Ribosomal protein S5 domain 2-like"/>
    <property type="match status" value="1"/>
</dbReference>
<organism evidence="6 7">
    <name type="scientific">Caloramator australicus RC3</name>
    <dbReference type="NCBI Taxonomy" id="857293"/>
    <lineage>
        <taxon>Bacteria</taxon>
        <taxon>Bacillati</taxon>
        <taxon>Bacillota</taxon>
        <taxon>Clostridia</taxon>
        <taxon>Eubacteriales</taxon>
        <taxon>Clostridiaceae</taxon>
        <taxon>Caloramator</taxon>
    </lineage>
</organism>
<protein>
    <submittedName>
        <fullName evidence="6">Threonine kinase in B12 biosynthesis</fullName>
    </submittedName>
</protein>
<keyword evidence="3 6" id="KW-0418">Kinase</keyword>
<dbReference type="GO" id="GO:0005524">
    <property type="term" value="F:ATP binding"/>
    <property type="evidence" value="ECO:0007669"/>
    <property type="project" value="UniProtKB-KW"/>
</dbReference>
<gene>
    <name evidence="6" type="ORF">CAAU_1849</name>
</gene>
<dbReference type="InterPro" id="IPR014721">
    <property type="entry name" value="Ribsml_uS5_D2-typ_fold_subgr"/>
</dbReference>
<comment type="caution">
    <text evidence="6">The sequence shown here is derived from an EMBL/GenBank/DDBJ whole genome shotgun (WGS) entry which is preliminary data.</text>
</comment>
<dbReference type="InterPro" id="IPR020568">
    <property type="entry name" value="Ribosomal_Su5_D2-typ_SF"/>
</dbReference>
<evidence type="ECO:0000256" key="3">
    <source>
        <dbReference type="ARBA" id="ARBA00022777"/>
    </source>
</evidence>